<dbReference type="Gene3D" id="3.30.70.270">
    <property type="match status" value="1"/>
</dbReference>
<accession>A0ABX2MZ39</accession>
<dbReference type="InterPro" id="IPR000160">
    <property type="entry name" value="GGDEF_dom"/>
</dbReference>
<evidence type="ECO:0000256" key="1">
    <source>
        <dbReference type="ARBA" id="ARBA00012528"/>
    </source>
</evidence>
<reference evidence="5 6" key="1">
    <citation type="submission" date="2020-06" db="EMBL/GenBank/DDBJ databases">
        <authorList>
            <person name="Kim S.-J."/>
            <person name="Park S.-J."/>
        </authorList>
    </citation>
    <scope>NUCLEOTIDE SEQUENCE [LARGE SCALE GENOMIC DNA]</scope>
    <source>
        <strain evidence="5 6">SW-151</strain>
    </source>
</reference>
<dbReference type="RefSeq" id="WP_176278250.1">
    <property type="nucleotide sequence ID" value="NZ_JABWMH010000001.1"/>
</dbReference>
<protein>
    <recommendedName>
        <fullName evidence="1">diguanylate cyclase</fullName>
        <ecNumber evidence="1">2.7.7.65</ecNumber>
    </recommendedName>
</protein>
<feature type="transmembrane region" description="Helical" evidence="3">
    <location>
        <begin position="54"/>
        <end position="75"/>
    </location>
</feature>
<dbReference type="NCBIfam" id="TIGR00254">
    <property type="entry name" value="GGDEF"/>
    <property type="match status" value="1"/>
</dbReference>
<keyword evidence="3" id="KW-0812">Transmembrane</keyword>
<keyword evidence="3" id="KW-0472">Membrane</keyword>
<feature type="transmembrane region" description="Helical" evidence="3">
    <location>
        <begin position="134"/>
        <end position="152"/>
    </location>
</feature>
<name>A0ABX2MZ39_9SPHN</name>
<gene>
    <name evidence="5" type="ORF">HUO14_02240</name>
</gene>
<dbReference type="SMART" id="SM00267">
    <property type="entry name" value="GGDEF"/>
    <property type="match status" value="1"/>
</dbReference>
<evidence type="ECO:0000256" key="2">
    <source>
        <dbReference type="ARBA" id="ARBA00034247"/>
    </source>
</evidence>
<feature type="transmembrane region" description="Helical" evidence="3">
    <location>
        <begin position="81"/>
        <end position="100"/>
    </location>
</feature>
<proteinExistence type="predicted"/>
<keyword evidence="3" id="KW-1133">Transmembrane helix</keyword>
<evidence type="ECO:0000259" key="4">
    <source>
        <dbReference type="PROSITE" id="PS50887"/>
    </source>
</evidence>
<organism evidence="5 6">
    <name type="scientific">Parasphingorhabdus flavimaris</name>
    <dbReference type="NCBI Taxonomy" id="266812"/>
    <lineage>
        <taxon>Bacteria</taxon>
        <taxon>Pseudomonadati</taxon>
        <taxon>Pseudomonadota</taxon>
        <taxon>Alphaproteobacteria</taxon>
        <taxon>Sphingomonadales</taxon>
        <taxon>Sphingomonadaceae</taxon>
        <taxon>Parasphingorhabdus</taxon>
    </lineage>
</organism>
<comment type="caution">
    <text evidence="5">The sequence shown here is derived from an EMBL/GenBank/DDBJ whole genome shotgun (WGS) entry which is preliminary data.</text>
</comment>
<comment type="catalytic activity">
    <reaction evidence="2">
        <text>2 GTP = 3',3'-c-di-GMP + 2 diphosphate</text>
        <dbReference type="Rhea" id="RHEA:24898"/>
        <dbReference type="ChEBI" id="CHEBI:33019"/>
        <dbReference type="ChEBI" id="CHEBI:37565"/>
        <dbReference type="ChEBI" id="CHEBI:58805"/>
        <dbReference type="EC" id="2.7.7.65"/>
    </reaction>
</comment>
<dbReference type="Proteomes" id="UP000652427">
    <property type="component" value="Unassembled WGS sequence"/>
</dbReference>
<evidence type="ECO:0000313" key="6">
    <source>
        <dbReference type="Proteomes" id="UP000652427"/>
    </source>
</evidence>
<dbReference type="PROSITE" id="PS50887">
    <property type="entry name" value="GGDEF"/>
    <property type="match status" value="1"/>
</dbReference>
<dbReference type="EC" id="2.7.7.65" evidence="1"/>
<evidence type="ECO:0000313" key="5">
    <source>
        <dbReference type="EMBL" id="NVD26723.1"/>
    </source>
</evidence>
<dbReference type="PANTHER" id="PTHR45138:SF9">
    <property type="entry name" value="DIGUANYLATE CYCLASE DGCM-RELATED"/>
    <property type="match status" value="1"/>
</dbReference>
<feature type="domain" description="GGDEF" evidence="4">
    <location>
        <begin position="216"/>
        <end position="354"/>
    </location>
</feature>
<dbReference type="InterPro" id="IPR029787">
    <property type="entry name" value="Nucleotide_cyclase"/>
</dbReference>
<dbReference type="PANTHER" id="PTHR45138">
    <property type="entry name" value="REGULATORY COMPONENTS OF SENSORY TRANSDUCTION SYSTEM"/>
    <property type="match status" value="1"/>
</dbReference>
<dbReference type="CDD" id="cd01949">
    <property type="entry name" value="GGDEF"/>
    <property type="match status" value="1"/>
</dbReference>
<evidence type="ECO:0000256" key="3">
    <source>
        <dbReference type="SAM" id="Phobius"/>
    </source>
</evidence>
<sequence length="354" mass="38604">MLIAGALMGFGVIGIGDEKLMWTLIAVQVVIQCIVATVNKMLRRRLEAHQPVQFLFPIFVFLKGLTGALWGLMMLPVMANLGAGPGPLLICITLIVTITISAMLTTAVWSISIAAIAGFFVTLLPQNIYFYDVLGPLPLVVTLVLSPTLIWITRGQSKQVKAALVNELQNERLALYLEDALQHSDYLARHDSLTGLLNRRAFQSKLMELRQDQPDAAISIILIDLDHFKSINDKFGHETGDAVLVSTADIIDSVTRPDDLSARCDEATARWGGEEFIIALVGCPIEAAASVSERLRARIAAQADPRWPDGLSVTGSFGVAIWNHHEELAVGIAQADRAMYQAKISGRNQVELAL</sequence>
<dbReference type="Pfam" id="PF00990">
    <property type="entry name" value="GGDEF"/>
    <property type="match status" value="1"/>
</dbReference>
<feature type="transmembrane region" description="Helical" evidence="3">
    <location>
        <begin position="107"/>
        <end position="128"/>
    </location>
</feature>
<keyword evidence="6" id="KW-1185">Reference proteome</keyword>
<dbReference type="InterPro" id="IPR050469">
    <property type="entry name" value="Diguanylate_Cyclase"/>
</dbReference>
<feature type="transmembrane region" description="Helical" evidence="3">
    <location>
        <begin position="20"/>
        <end position="42"/>
    </location>
</feature>
<dbReference type="SUPFAM" id="SSF55073">
    <property type="entry name" value="Nucleotide cyclase"/>
    <property type="match status" value="1"/>
</dbReference>
<dbReference type="EMBL" id="JABWMH010000001">
    <property type="protein sequence ID" value="NVD26723.1"/>
    <property type="molecule type" value="Genomic_DNA"/>
</dbReference>
<dbReference type="InterPro" id="IPR043128">
    <property type="entry name" value="Rev_trsase/Diguanyl_cyclase"/>
</dbReference>